<proteinExistence type="predicted"/>
<feature type="compositionally biased region" description="Polar residues" evidence="1">
    <location>
        <begin position="12"/>
        <end position="21"/>
    </location>
</feature>
<name>A0A9D3RR89_ANGAN</name>
<feature type="non-terminal residue" evidence="2">
    <location>
        <position position="1"/>
    </location>
</feature>
<feature type="compositionally biased region" description="Polar residues" evidence="1">
    <location>
        <begin position="44"/>
        <end position="53"/>
    </location>
</feature>
<evidence type="ECO:0000256" key="1">
    <source>
        <dbReference type="SAM" id="MobiDB-lite"/>
    </source>
</evidence>
<dbReference type="AlphaFoldDB" id="A0A9D3RR89"/>
<feature type="region of interest" description="Disordered" evidence="1">
    <location>
        <begin position="44"/>
        <end position="126"/>
    </location>
</feature>
<feature type="compositionally biased region" description="Basic and acidic residues" evidence="1">
    <location>
        <begin position="55"/>
        <end position="78"/>
    </location>
</feature>
<gene>
    <name evidence="2" type="ORF">ANANG_G00209650</name>
</gene>
<dbReference type="Proteomes" id="UP001044222">
    <property type="component" value="Chromosome 11"/>
</dbReference>
<evidence type="ECO:0000313" key="2">
    <source>
        <dbReference type="EMBL" id="KAG5839865.1"/>
    </source>
</evidence>
<sequence>AQVKTLAGPSNVRGQQTQIASDSGPDPYLFWSNVSAASLTFTLQLPLGPNSTPGRGREGERERGRERRISSTDGEFSKTRGVGGGIKEGTDRQTLGLQRQVCVNPLIDRTNRQTDRQTQTDTKTDG</sequence>
<feature type="compositionally biased region" description="Low complexity" evidence="1">
    <location>
        <begin position="116"/>
        <end position="126"/>
    </location>
</feature>
<keyword evidence="3" id="KW-1185">Reference proteome</keyword>
<comment type="caution">
    <text evidence="2">The sequence shown here is derived from an EMBL/GenBank/DDBJ whole genome shotgun (WGS) entry which is preliminary data.</text>
</comment>
<evidence type="ECO:0000313" key="3">
    <source>
        <dbReference type="Proteomes" id="UP001044222"/>
    </source>
</evidence>
<reference evidence="2" key="1">
    <citation type="submission" date="2021-01" db="EMBL/GenBank/DDBJ databases">
        <title>A chromosome-scale assembly of European eel, Anguilla anguilla.</title>
        <authorList>
            <person name="Henkel C."/>
            <person name="Jong-Raadsen S.A."/>
            <person name="Dufour S."/>
            <person name="Weltzien F.-A."/>
            <person name="Palstra A.P."/>
            <person name="Pelster B."/>
            <person name="Spaink H.P."/>
            <person name="Van Den Thillart G.E."/>
            <person name="Jansen H."/>
            <person name="Zahm M."/>
            <person name="Klopp C."/>
            <person name="Cedric C."/>
            <person name="Louis A."/>
            <person name="Berthelot C."/>
            <person name="Parey E."/>
            <person name="Roest Crollius H."/>
            <person name="Montfort J."/>
            <person name="Robinson-Rechavi M."/>
            <person name="Bucao C."/>
            <person name="Bouchez O."/>
            <person name="Gislard M."/>
            <person name="Lluch J."/>
            <person name="Milhes M."/>
            <person name="Lampietro C."/>
            <person name="Lopez Roques C."/>
            <person name="Donnadieu C."/>
            <person name="Braasch I."/>
            <person name="Desvignes T."/>
            <person name="Postlethwait J."/>
            <person name="Bobe J."/>
            <person name="Guiguen Y."/>
            <person name="Dirks R."/>
        </authorList>
    </citation>
    <scope>NUCLEOTIDE SEQUENCE</scope>
    <source>
        <strain evidence="2">Tag_6206</strain>
        <tissue evidence="2">Liver</tissue>
    </source>
</reference>
<accession>A0A9D3RR89</accession>
<protein>
    <submittedName>
        <fullName evidence="2">Uncharacterized protein</fullName>
    </submittedName>
</protein>
<feature type="region of interest" description="Disordered" evidence="1">
    <location>
        <begin position="1"/>
        <end position="24"/>
    </location>
</feature>
<dbReference type="EMBL" id="JAFIRN010000011">
    <property type="protein sequence ID" value="KAG5839865.1"/>
    <property type="molecule type" value="Genomic_DNA"/>
</dbReference>
<organism evidence="2 3">
    <name type="scientific">Anguilla anguilla</name>
    <name type="common">European freshwater eel</name>
    <name type="synonym">Muraena anguilla</name>
    <dbReference type="NCBI Taxonomy" id="7936"/>
    <lineage>
        <taxon>Eukaryota</taxon>
        <taxon>Metazoa</taxon>
        <taxon>Chordata</taxon>
        <taxon>Craniata</taxon>
        <taxon>Vertebrata</taxon>
        <taxon>Euteleostomi</taxon>
        <taxon>Actinopterygii</taxon>
        <taxon>Neopterygii</taxon>
        <taxon>Teleostei</taxon>
        <taxon>Anguilliformes</taxon>
        <taxon>Anguillidae</taxon>
        <taxon>Anguilla</taxon>
    </lineage>
</organism>